<evidence type="ECO:0000256" key="5">
    <source>
        <dbReference type="ARBA" id="ARBA00023136"/>
    </source>
</evidence>
<reference evidence="8 9" key="1">
    <citation type="journal article" date="2015" name="Genome Announc.">
        <title>Expanding the biotechnology potential of lactobacilli through comparative genomics of 213 strains and associated genera.</title>
        <authorList>
            <person name="Sun Z."/>
            <person name="Harris H.M."/>
            <person name="McCann A."/>
            <person name="Guo C."/>
            <person name="Argimon S."/>
            <person name="Zhang W."/>
            <person name="Yang X."/>
            <person name="Jeffery I.B."/>
            <person name="Cooney J.C."/>
            <person name="Kagawa T.F."/>
            <person name="Liu W."/>
            <person name="Song Y."/>
            <person name="Salvetti E."/>
            <person name="Wrobel A."/>
            <person name="Rasinkangas P."/>
            <person name="Parkhill J."/>
            <person name="Rea M.C."/>
            <person name="O'Sullivan O."/>
            <person name="Ritari J."/>
            <person name="Douillard F.P."/>
            <person name="Paul Ross R."/>
            <person name="Yang R."/>
            <person name="Briner A.E."/>
            <person name="Felis G.E."/>
            <person name="de Vos W.M."/>
            <person name="Barrangou R."/>
            <person name="Klaenhammer T.R."/>
            <person name="Caufield P.W."/>
            <person name="Cui Y."/>
            <person name="Zhang H."/>
            <person name="O'Toole P.W."/>
        </authorList>
    </citation>
    <scope>NUCLEOTIDE SEQUENCE [LARGE SCALE GENOMIC DNA]</scope>
    <source>
        <strain evidence="8 9">DSM 20534</strain>
    </source>
</reference>
<dbReference type="AlphaFoldDB" id="A0A0R1H7G2"/>
<organism evidence="8 9">
    <name type="scientific">Amylolactobacillus amylotrophicus DSM 20534</name>
    <dbReference type="NCBI Taxonomy" id="1423722"/>
    <lineage>
        <taxon>Bacteria</taxon>
        <taxon>Bacillati</taxon>
        <taxon>Bacillota</taxon>
        <taxon>Bacilli</taxon>
        <taxon>Lactobacillales</taxon>
        <taxon>Lactobacillaceae</taxon>
        <taxon>Amylolactobacillus</taxon>
    </lineage>
</organism>
<gene>
    <name evidence="8" type="ORF">FC62_GL000483</name>
</gene>
<keyword evidence="4 6" id="KW-1133">Transmembrane helix</keyword>
<keyword evidence="3 6" id="KW-0812">Transmembrane</keyword>
<accession>A0A0R1H7G2</accession>
<keyword evidence="9" id="KW-1185">Reference proteome</keyword>
<evidence type="ECO:0000256" key="2">
    <source>
        <dbReference type="ARBA" id="ARBA00022475"/>
    </source>
</evidence>
<dbReference type="RefSeq" id="WP_075362819.1">
    <property type="nucleotide sequence ID" value="NZ_AZCV01000001.1"/>
</dbReference>
<sequence length="83" mass="9550">MNKKIYRSTDDRLLAGVIGGLAEYWSIDSTKLRIIFAILLVVSLSTLTLLYLLLWFIIPQKPSTTDFVEEDVVDETNDREEEN</sequence>
<dbReference type="PANTHER" id="PTHR33885">
    <property type="entry name" value="PHAGE SHOCK PROTEIN C"/>
    <property type="match status" value="1"/>
</dbReference>
<comment type="caution">
    <text evidence="8">The sequence shown here is derived from an EMBL/GenBank/DDBJ whole genome shotgun (WGS) entry which is preliminary data.</text>
</comment>
<evidence type="ECO:0000256" key="4">
    <source>
        <dbReference type="ARBA" id="ARBA00022989"/>
    </source>
</evidence>
<evidence type="ECO:0000256" key="3">
    <source>
        <dbReference type="ARBA" id="ARBA00022692"/>
    </source>
</evidence>
<evidence type="ECO:0000313" key="8">
    <source>
        <dbReference type="EMBL" id="KRK38791.1"/>
    </source>
</evidence>
<evidence type="ECO:0000313" key="9">
    <source>
        <dbReference type="Proteomes" id="UP000050909"/>
    </source>
</evidence>
<name>A0A0R1H7G2_9LACO</name>
<comment type="subcellular location">
    <subcellularLocation>
        <location evidence="1">Cell membrane</location>
        <topology evidence="1">Single-pass membrane protein</topology>
    </subcellularLocation>
</comment>
<protein>
    <recommendedName>
        <fullName evidence="7">Phage shock protein PspC N-terminal domain-containing protein</fullName>
    </recommendedName>
</protein>
<proteinExistence type="predicted"/>
<dbReference type="EMBL" id="AZCV01000001">
    <property type="protein sequence ID" value="KRK38791.1"/>
    <property type="molecule type" value="Genomic_DNA"/>
</dbReference>
<feature type="transmembrane region" description="Helical" evidence="6">
    <location>
        <begin position="34"/>
        <end position="58"/>
    </location>
</feature>
<keyword evidence="2" id="KW-1003">Cell membrane</keyword>
<dbReference type="InterPro" id="IPR007168">
    <property type="entry name" value="Phageshock_PspC_N"/>
</dbReference>
<dbReference type="PANTHER" id="PTHR33885:SF3">
    <property type="entry name" value="PHAGE SHOCK PROTEIN C"/>
    <property type="match status" value="1"/>
</dbReference>
<feature type="domain" description="Phage shock protein PspC N-terminal" evidence="7">
    <location>
        <begin position="3"/>
        <end position="61"/>
    </location>
</feature>
<dbReference type="Proteomes" id="UP000050909">
    <property type="component" value="Unassembled WGS sequence"/>
</dbReference>
<dbReference type="Pfam" id="PF04024">
    <property type="entry name" value="PspC"/>
    <property type="match status" value="1"/>
</dbReference>
<evidence type="ECO:0000256" key="6">
    <source>
        <dbReference type="SAM" id="Phobius"/>
    </source>
</evidence>
<evidence type="ECO:0000259" key="7">
    <source>
        <dbReference type="Pfam" id="PF04024"/>
    </source>
</evidence>
<keyword evidence="5 6" id="KW-0472">Membrane</keyword>
<dbReference type="GO" id="GO:0005886">
    <property type="term" value="C:plasma membrane"/>
    <property type="evidence" value="ECO:0007669"/>
    <property type="project" value="UniProtKB-SubCell"/>
</dbReference>
<dbReference type="PATRIC" id="fig|1423722.3.peg.492"/>
<dbReference type="InterPro" id="IPR052027">
    <property type="entry name" value="PspC"/>
</dbReference>
<evidence type="ECO:0000256" key="1">
    <source>
        <dbReference type="ARBA" id="ARBA00004162"/>
    </source>
</evidence>